<evidence type="ECO:0008006" key="3">
    <source>
        <dbReference type="Google" id="ProtNLM"/>
    </source>
</evidence>
<dbReference type="Proteomes" id="UP000281084">
    <property type="component" value="Unassembled WGS sequence"/>
</dbReference>
<reference evidence="1 2" key="1">
    <citation type="submission" date="2018-09" db="EMBL/GenBank/DDBJ databases">
        <title>The draft genome of Acinetobacter spp. strains.</title>
        <authorList>
            <person name="Qin J."/>
            <person name="Feng Y."/>
            <person name="Zong Z."/>
        </authorList>
    </citation>
    <scope>NUCLEOTIDE SEQUENCE [LARGE SCALE GENOMIC DNA]</scope>
    <source>
        <strain evidence="1 2">WCHAc060002</strain>
    </source>
</reference>
<evidence type="ECO:0000313" key="1">
    <source>
        <dbReference type="EMBL" id="RKG53936.1"/>
    </source>
</evidence>
<organism evidence="1 2">
    <name type="scientific">Acinetobacter cumulans</name>
    <dbReference type="NCBI Taxonomy" id="2136182"/>
    <lineage>
        <taxon>Bacteria</taxon>
        <taxon>Pseudomonadati</taxon>
        <taxon>Pseudomonadota</taxon>
        <taxon>Gammaproteobacteria</taxon>
        <taxon>Moraxellales</taxon>
        <taxon>Moraxellaceae</taxon>
        <taxon>Acinetobacter</taxon>
    </lineage>
</organism>
<protein>
    <recommendedName>
        <fullName evidence="3">Lipoprotein</fullName>
    </recommendedName>
</protein>
<proteinExistence type="predicted"/>
<dbReference type="EMBL" id="RAXZ01000005">
    <property type="protein sequence ID" value="RKG53936.1"/>
    <property type="molecule type" value="Genomic_DNA"/>
</dbReference>
<name>A0A3A8G7J7_9GAMM</name>
<dbReference type="PROSITE" id="PS51257">
    <property type="entry name" value="PROKAR_LIPOPROTEIN"/>
    <property type="match status" value="1"/>
</dbReference>
<evidence type="ECO:0000313" key="2">
    <source>
        <dbReference type="Proteomes" id="UP000281084"/>
    </source>
</evidence>
<gene>
    <name evidence="1" type="ORF">D7V64_05875</name>
</gene>
<dbReference type="AlphaFoldDB" id="A0A3A8G7J7"/>
<dbReference type="RefSeq" id="WP_117006828.1">
    <property type="nucleotide sequence ID" value="NZ_RAXZ01000005.1"/>
</dbReference>
<comment type="caution">
    <text evidence="1">The sequence shown here is derived from an EMBL/GenBank/DDBJ whole genome shotgun (WGS) entry which is preliminary data.</text>
</comment>
<sequence length="186" mass="21085">MEKLLTHMAVGLTIIGSLSACQSVQVIQVQNIKESASTQNNAHIYCAGTESCQFERLDQTFIMKEHNELEREAIKAGIVRIQGKSLKEPNALYLSVTPVQHEVVVRFYPISPDKAERLHVIHAFKPKANYTLTMYRDRTKHKASLLEASAPDPLCVDLKMEQKTIRRFCKPYNVLTGLGEFVEKKL</sequence>
<accession>A0A3A8G7J7</accession>